<proteinExistence type="predicted"/>
<dbReference type="AlphaFoldDB" id="W0RAP2"/>
<organism evidence="1 2">
    <name type="scientific">Gemmatirosa kalamazoonensis</name>
    <dbReference type="NCBI Taxonomy" id="861299"/>
    <lineage>
        <taxon>Bacteria</taxon>
        <taxon>Pseudomonadati</taxon>
        <taxon>Gemmatimonadota</taxon>
        <taxon>Gemmatimonadia</taxon>
        <taxon>Gemmatimonadales</taxon>
        <taxon>Gemmatimonadaceae</taxon>
        <taxon>Gemmatirosa</taxon>
    </lineage>
</organism>
<keyword evidence="2" id="KW-1185">Reference proteome</keyword>
<sequence length="160" mass="18185">MAIDESETPPIRGPQHDALAVFLGRWRAEGDSYGGPSQSPDDPRGAVAPWVSTHTARWHTGEFFVVQDERAVVGGAPFDTLSVLGVDQATGHHFARTFENHGFHRHYDVTVDGRVWTFTGLRERARVELSDDGRTQTITWEWRPHDRWLPLCDRVARRED</sequence>
<dbReference type="Pfam" id="PF07617">
    <property type="entry name" value="DUF1579"/>
    <property type="match status" value="1"/>
</dbReference>
<accession>W0RAP2</accession>
<evidence type="ECO:0000313" key="2">
    <source>
        <dbReference type="Proteomes" id="UP000019151"/>
    </source>
</evidence>
<dbReference type="eggNOG" id="ENOG5033CRD">
    <property type="taxonomic scope" value="Bacteria"/>
</dbReference>
<dbReference type="STRING" id="861299.J421_0632"/>
<dbReference type="Proteomes" id="UP000019151">
    <property type="component" value="Chromosome"/>
</dbReference>
<dbReference type="RefSeq" id="WP_025409715.1">
    <property type="nucleotide sequence ID" value="NZ_CP007128.1"/>
</dbReference>
<name>W0RAP2_9BACT</name>
<gene>
    <name evidence="1" type="ORF">J421_0632</name>
</gene>
<evidence type="ECO:0000313" key="1">
    <source>
        <dbReference type="EMBL" id="AHG88169.1"/>
    </source>
</evidence>
<dbReference type="InterPro" id="IPR011473">
    <property type="entry name" value="DUF1579"/>
</dbReference>
<evidence type="ECO:0008006" key="3">
    <source>
        <dbReference type="Google" id="ProtNLM"/>
    </source>
</evidence>
<protein>
    <recommendedName>
        <fullName evidence="3">THAP4-like heme-binding beta-barrel domain-containing protein</fullName>
    </recommendedName>
</protein>
<reference evidence="1 2" key="1">
    <citation type="journal article" date="2014" name="Genome Announc.">
        <title>Genome Sequence and Methylome of Soil Bacterium Gemmatirosa kalamazoonensis KBS708T, a Member of the Rarely Cultivated Gemmatimonadetes Phylum.</title>
        <authorList>
            <person name="Debruyn J.M."/>
            <person name="Radosevich M."/>
            <person name="Wommack K.E."/>
            <person name="Polson S.W."/>
            <person name="Hauser L.J."/>
            <person name="Fawaz M.N."/>
            <person name="Korlach J."/>
            <person name="Tsai Y.C."/>
        </authorList>
    </citation>
    <scope>NUCLEOTIDE SEQUENCE [LARGE SCALE GENOMIC DNA]</scope>
    <source>
        <strain evidence="1 2">KBS708</strain>
    </source>
</reference>
<dbReference type="HOGENOM" id="CLU_1649687_0_0_0"/>
<dbReference type="KEGG" id="gba:J421_0632"/>
<dbReference type="EMBL" id="CP007128">
    <property type="protein sequence ID" value="AHG88169.1"/>
    <property type="molecule type" value="Genomic_DNA"/>
</dbReference>
<dbReference type="InParanoid" id="W0RAP2"/>
<dbReference type="OrthoDB" id="8481162at2"/>